<evidence type="ECO:0000256" key="1">
    <source>
        <dbReference type="ARBA" id="ARBA00005771"/>
    </source>
</evidence>
<evidence type="ECO:0000313" key="6">
    <source>
        <dbReference type="Proteomes" id="UP000233551"/>
    </source>
</evidence>
<feature type="domain" description="Sulfotransferase" evidence="4">
    <location>
        <begin position="38"/>
        <end position="92"/>
    </location>
</feature>
<dbReference type="SUPFAM" id="SSF52540">
    <property type="entry name" value="P-loop containing nucleoside triphosphate hydrolases"/>
    <property type="match status" value="1"/>
</dbReference>
<reference evidence="5 6" key="1">
    <citation type="submission" date="2017-11" db="EMBL/GenBank/DDBJ databases">
        <title>De-novo sequencing of pomegranate (Punica granatum L.) genome.</title>
        <authorList>
            <person name="Akparov Z."/>
            <person name="Amiraslanov A."/>
            <person name="Hajiyeva S."/>
            <person name="Abbasov M."/>
            <person name="Kaur K."/>
            <person name="Hamwieh A."/>
            <person name="Solovyev V."/>
            <person name="Salamov A."/>
            <person name="Braich B."/>
            <person name="Kosarev P."/>
            <person name="Mahmoud A."/>
            <person name="Hajiyev E."/>
            <person name="Babayeva S."/>
            <person name="Izzatullayeva V."/>
            <person name="Mammadov A."/>
            <person name="Mammadov A."/>
            <person name="Sharifova S."/>
            <person name="Ojaghi J."/>
            <person name="Eynullazada K."/>
            <person name="Bayramov B."/>
            <person name="Abdulazimova A."/>
            <person name="Shahmuradov I."/>
        </authorList>
    </citation>
    <scope>NUCLEOTIDE SEQUENCE [LARGE SCALE GENOMIC DNA]</scope>
    <source>
        <strain evidence="6">cv. AG2017</strain>
        <tissue evidence="5">Leaf</tissue>
    </source>
</reference>
<evidence type="ECO:0000256" key="2">
    <source>
        <dbReference type="ARBA" id="ARBA00022679"/>
    </source>
</evidence>
<dbReference type="InterPro" id="IPR027417">
    <property type="entry name" value="P-loop_NTPase"/>
</dbReference>
<keyword evidence="2 3" id="KW-0808">Transferase</keyword>
<dbReference type="EMBL" id="PGOL01001318">
    <property type="protein sequence ID" value="PKI59164.1"/>
    <property type="molecule type" value="Genomic_DNA"/>
</dbReference>
<dbReference type="Pfam" id="PF00685">
    <property type="entry name" value="Sulfotransfer_1"/>
    <property type="match status" value="2"/>
</dbReference>
<organism evidence="5 6">
    <name type="scientific">Punica granatum</name>
    <name type="common">Pomegranate</name>
    <dbReference type="NCBI Taxonomy" id="22663"/>
    <lineage>
        <taxon>Eukaryota</taxon>
        <taxon>Viridiplantae</taxon>
        <taxon>Streptophyta</taxon>
        <taxon>Embryophyta</taxon>
        <taxon>Tracheophyta</taxon>
        <taxon>Spermatophyta</taxon>
        <taxon>Magnoliopsida</taxon>
        <taxon>eudicotyledons</taxon>
        <taxon>Gunneridae</taxon>
        <taxon>Pentapetalae</taxon>
        <taxon>rosids</taxon>
        <taxon>malvids</taxon>
        <taxon>Myrtales</taxon>
        <taxon>Lythraceae</taxon>
        <taxon>Punica</taxon>
    </lineage>
</organism>
<accession>A0A2I0JS84</accession>
<evidence type="ECO:0000313" key="5">
    <source>
        <dbReference type="EMBL" id="PKI59164.1"/>
    </source>
</evidence>
<sequence>MDEQASVHVPRLLVGWYGPGIGLEGKIYLDEYFKPRQNDVLLTTSPKCGTTWLKGLIFSVMNKATYTDTKKAINELLKNSVHECVPFLELRLFRTASIEDRRSFPHLACCPLTLPTTRCLSQPRVPMDASSCTCGGTLMTWLYPSGTMRASRERKLEEAVDLILQDVSPYGPFWDHVLGYWKAILEYLNKILFLKYEHQG</sequence>
<protein>
    <recommendedName>
        <fullName evidence="3">Sulfotransferase</fullName>
        <ecNumber evidence="3">2.8.2.-</ecNumber>
    </recommendedName>
</protein>
<dbReference type="Proteomes" id="UP000233551">
    <property type="component" value="Unassembled WGS sequence"/>
</dbReference>
<gene>
    <name evidence="5" type="ORF">CRG98_020429</name>
</gene>
<comment type="similarity">
    <text evidence="1 3">Belongs to the sulfotransferase 1 family.</text>
</comment>
<evidence type="ECO:0000256" key="3">
    <source>
        <dbReference type="RuleBase" id="RU361155"/>
    </source>
</evidence>
<comment type="caution">
    <text evidence="5">The sequence shown here is derived from an EMBL/GenBank/DDBJ whole genome shotgun (WGS) entry which is preliminary data.</text>
</comment>
<dbReference type="EC" id="2.8.2.-" evidence="3"/>
<name>A0A2I0JS84_PUNGR</name>
<keyword evidence="6" id="KW-1185">Reference proteome</keyword>
<dbReference type="InterPro" id="IPR000863">
    <property type="entry name" value="Sulfotransferase_dom"/>
</dbReference>
<evidence type="ECO:0000259" key="4">
    <source>
        <dbReference type="Pfam" id="PF00685"/>
    </source>
</evidence>
<dbReference type="AlphaFoldDB" id="A0A2I0JS84"/>
<dbReference type="GO" id="GO:0008146">
    <property type="term" value="F:sulfotransferase activity"/>
    <property type="evidence" value="ECO:0007669"/>
    <property type="project" value="InterPro"/>
</dbReference>
<proteinExistence type="inferred from homology"/>
<dbReference type="Gene3D" id="3.40.50.300">
    <property type="entry name" value="P-loop containing nucleotide triphosphate hydrolases"/>
    <property type="match status" value="2"/>
</dbReference>
<dbReference type="PANTHER" id="PTHR11783">
    <property type="entry name" value="SULFOTRANSFERASE SULT"/>
    <property type="match status" value="1"/>
</dbReference>
<feature type="domain" description="Sulfotransferase" evidence="4">
    <location>
        <begin position="153"/>
        <end position="197"/>
    </location>
</feature>